<dbReference type="InterPro" id="IPR005251">
    <property type="entry name" value="IF-M1Pi"/>
</dbReference>
<dbReference type="NCBIfam" id="TIGR00524">
    <property type="entry name" value="eIF-2B_rel"/>
    <property type="match status" value="1"/>
</dbReference>
<evidence type="ECO:0000256" key="2">
    <source>
        <dbReference type="ARBA" id="ARBA00052401"/>
    </source>
</evidence>
<evidence type="ECO:0000313" key="4">
    <source>
        <dbReference type="EMBL" id="MDF9407348.1"/>
    </source>
</evidence>
<comment type="caution">
    <text evidence="4">The sequence shown here is derived from an EMBL/GenBank/DDBJ whole genome shotgun (WGS) entry which is preliminary data.</text>
</comment>
<dbReference type="EMBL" id="JAKOAV010000003">
    <property type="protein sequence ID" value="MDF9407348.1"/>
    <property type="molecule type" value="Genomic_DNA"/>
</dbReference>
<sequence length="342" mass="37183">MRWLEEGCLELLDQTKLPLKVTYLKCRDYLDVAAAIKRLAVRGAPAIGTAAAYGLTLGAMNLKTRQKEEFLSGVKAIASELSATRPTAVNLRWALDRMIKKLHIDDNEDVNSLRTVLLEEANLIYQEDIETNRKIGKHGQALIPNGSRVLTHCNAGALATAGYGTALGVIRAAREAGKNISVIADETRPLLQGARLTAWEMLREHIPVTLITDNMAGYLMATQKVDLIIVGADRITANGDVANKIGTYSLAVLAKAHNLPFYVAAPLSTIDMSLASGAEIPIEERDHTEITHLDGKSVAPPGVKAWNPAFDVTPNHLVTAIITERGVIYPAYLDNLDKIINH</sequence>
<comment type="function">
    <text evidence="3">Catalyzes the interconversion of methylthioribose-1-phosphate (MTR-1-P) into methylthioribulose-1-phosphate (MTRu-1-P).</text>
</comment>
<dbReference type="FunFam" id="1.20.120.420:FF:000003">
    <property type="entry name" value="Methylthioribose-1-phosphate isomerase"/>
    <property type="match status" value="1"/>
</dbReference>
<feature type="binding site" evidence="3">
    <location>
        <begin position="243"/>
        <end position="244"/>
    </location>
    <ligand>
        <name>substrate</name>
    </ligand>
</feature>
<dbReference type="Gene3D" id="1.20.120.420">
    <property type="entry name" value="translation initiation factor eif-2b, domain 1"/>
    <property type="match status" value="1"/>
</dbReference>
<feature type="binding site" evidence="3">
    <location>
        <position position="192"/>
    </location>
    <ligand>
        <name>substrate</name>
    </ligand>
</feature>
<dbReference type="GO" id="GO:0046523">
    <property type="term" value="F:S-methyl-5-thioribose-1-phosphate isomerase activity"/>
    <property type="evidence" value="ECO:0007669"/>
    <property type="project" value="UniProtKB-UniRule"/>
</dbReference>
<name>A0A9X4JVE8_9FIRM</name>
<dbReference type="EC" id="5.3.1.23" evidence="3"/>
<evidence type="ECO:0000256" key="1">
    <source>
        <dbReference type="ARBA" id="ARBA00023235"/>
    </source>
</evidence>
<dbReference type="InterPro" id="IPR011559">
    <property type="entry name" value="Initiation_fac_2B_a/b/d"/>
</dbReference>
<gene>
    <name evidence="3 4" type="primary">mtnA</name>
    <name evidence="4" type="ORF">L7E55_03075</name>
</gene>
<keyword evidence="1 3" id="KW-0413">Isomerase</keyword>
<evidence type="ECO:0000313" key="5">
    <source>
        <dbReference type="Proteomes" id="UP001154312"/>
    </source>
</evidence>
<feature type="site" description="Transition state stabilizer" evidence="3">
    <location>
        <position position="153"/>
    </location>
</feature>
<comment type="similarity">
    <text evidence="3">Belongs to the EIF-2B alpha/beta/delta subunits family. MtnA subfamily.</text>
</comment>
<dbReference type="NCBIfam" id="TIGR00512">
    <property type="entry name" value="salvage_mtnA"/>
    <property type="match status" value="1"/>
</dbReference>
<dbReference type="InterPro" id="IPR027363">
    <property type="entry name" value="M1Pi_N"/>
</dbReference>
<feature type="binding site" evidence="3">
    <location>
        <position position="85"/>
    </location>
    <ligand>
        <name>substrate</name>
    </ligand>
</feature>
<keyword evidence="3" id="KW-0028">Amino-acid biosynthesis</keyword>
<dbReference type="InterPro" id="IPR000649">
    <property type="entry name" value="IF-2B-related"/>
</dbReference>
<dbReference type="InterPro" id="IPR042529">
    <property type="entry name" value="IF_2B-like_C"/>
</dbReference>
<keyword evidence="5" id="KW-1185">Reference proteome</keyword>
<dbReference type="Proteomes" id="UP001154312">
    <property type="component" value="Unassembled WGS sequence"/>
</dbReference>
<dbReference type="PANTHER" id="PTHR43475">
    <property type="entry name" value="METHYLTHIORIBOSE-1-PHOSPHATE ISOMERASE"/>
    <property type="match status" value="1"/>
</dbReference>
<comment type="pathway">
    <text evidence="3">Amino-acid biosynthesis; L-methionine biosynthesis via salvage pathway; L-methionine from S-methyl-5-thio-alpha-D-ribose 1-phosphate: step 1/6.</text>
</comment>
<dbReference type="FunFam" id="3.40.50.10470:FF:000006">
    <property type="entry name" value="Methylthioribose-1-phosphate isomerase"/>
    <property type="match status" value="1"/>
</dbReference>
<comment type="catalytic activity">
    <reaction evidence="2 3">
        <text>5-(methylsulfanyl)-alpha-D-ribose 1-phosphate = 5-(methylsulfanyl)-D-ribulose 1-phosphate</text>
        <dbReference type="Rhea" id="RHEA:19989"/>
        <dbReference type="ChEBI" id="CHEBI:58533"/>
        <dbReference type="ChEBI" id="CHEBI:58548"/>
        <dbReference type="EC" id="5.3.1.23"/>
    </reaction>
</comment>
<protein>
    <recommendedName>
        <fullName evidence="3">Methylthioribose-1-phosphate isomerase</fullName>
        <shortName evidence="3">M1Pi</shortName>
        <shortName evidence="3">MTR-1-P isomerase</shortName>
        <ecNumber evidence="3">5.3.1.23</ecNumber>
    </recommendedName>
    <alternativeName>
        <fullName evidence="3">S-methyl-5-thioribose-1-phosphate isomerase</fullName>
    </alternativeName>
</protein>
<feature type="active site" description="Proton donor" evidence="3">
    <location>
        <position position="233"/>
    </location>
</feature>
<feature type="binding site" evidence="3">
    <location>
        <begin position="42"/>
        <end position="44"/>
    </location>
    <ligand>
        <name>substrate</name>
    </ligand>
</feature>
<dbReference type="SUPFAM" id="SSF100950">
    <property type="entry name" value="NagB/RpiA/CoA transferase-like"/>
    <property type="match status" value="1"/>
</dbReference>
<organism evidence="4 5">
    <name type="scientific">Pelotomaculum isophthalicicum JI</name>
    <dbReference type="NCBI Taxonomy" id="947010"/>
    <lineage>
        <taxon>Bacteria</taxon>
        <taxon>Bacillati</taxon>
        <taxon>Bacillota</taxon>
        <taxon>Clostridia</taxon>
        <taxon>Eubacteriales</taxon>
        <taxon>Desulfotomaculaceae</taxon>
        <taxon>Pelotomaculum</taxon>
    </lineage>
</organism>
<dbReference type="PANTHER" id="PTHR43475:SF1">
    <property type="entry name" value="METHYLTHIORIBOSE-1-PHOSPHATE ISOMERASE"/>
    <property type="match status" value="1"/>
</dbReference>
<proteinExistence type="inferred from homology"/>
<dbReference type="InterPro" id="IPR037171">
    <property type="entry name" value="NagB/RpiA_transferase-like"/>
</dbReference>
<accession>A0A9X4JVE8</accession>
<dbReference type="Gene3D" id="3.40.50.10470">
    <property type="entry name" value="Translation initiation factor eif-2b, domain 2"/>
    <property type="match status" value="1"/>
</dbReference>
<keyword evidence="3" id="KW-0486">Methionine biosynthesis</keyword>
<dbReference type="Pfam" id="PF01008">
    <property type="entry name" value="IF-2B"/>
    <property type="match status" value="1"/>
</dbReference>
<dbReference type="HAMAP" id="MF_01678">
    <property type="entry name" value="Salvage_MtnA"/>
    <property type="match status" value="1"/>
</dbReference>
<dbReference type="GO" id="GO:0019509">
    <property type="term" value="P:L-methionine salvage from methylthioadenosine"/>
    <property type="evidence" value="ECO:0007669"/>
    <property type="project" value="UniProtKB-UniRule"/>
</dbReference>
<evidence type="ECO:0000256" key="3">
    <source>
        <dbReference type="HAMAP-Rule" id="MF_01678"/>
    </source>
</evidence>
<reference evidence="4" key="1">
    <citation type="submission" date="2022-02" db="EMBL/GenBank/DDBJ databases">
        <authorList>
            <person name="Leng L."/>
        </authorList>
    </citation>
    <scope>NUCLEOTIDE SEQUENCE</scope>
    <source>
        <strain evidence="4">JI</strain>
    </source>
</reference>
<dbReference type="AlphaFoldDB" id="A0A9X4JVE8"/>
<dbReference type="NCBIfam" id="NF004326">
    <property type="entry name" value="PRK05720.1"/>
    <property type="match status" value="1"/>
</dbReference>